<evidence type="ECO:0000313" key="2">
    <source>
        <dbReference type="WBParaSite" id="RSKR_0001025200.1"/>
    </source>
</evidence>
<evidence type="ECO:0000313" key="1">
    <source>
        <dbReference type="Proteomes" id="UP000095286"/>
    </source>
</evidence>
<dbReference type="Proteomes" id="UP000095286">
    <property type="component" value="Unplaced"/>
</dbReference>
<accession>A0AC35UCU9</accession>
<reference evidence="2" key="1">
    <citation type="submission" date="2016-11" db="UniProtKB">
        <authorList>
            <consortium name="WormBaseParasite"/>
        </authorList>
    </citation>
    <scope>IDENTIFICATION</scope>
    <source>
        <strain evidence="2">KR3021</strain>
    </source>
</reference>
<sequence length="183" mass="20890">MSLVKKRGALDGMNFKATIDVAAIMKNAAYKPEMEKIKNVSVKQQTKSIKKRESKLDRESTAGAGWFNMKAPEMTEEVVRDLELIQMRATLDPTVHYRKNDRDVLPKHFQIGRIVGGQADYFSSRQTNRQTKRSIVDEILAAQGTDKHIKKIVDNKIEKIGGRVFKNKSKSKNTQRKERGTKK</sequence>
<organism evidence="1 2">
    <name type="scientific">Rhabditophanes sp. KR3021</name>
    <dbReference type="NCBI Taxonomy" id="114890"/>
    <lineage>
        <taxon>Eukaryota</taxon>
        <taxon>Metazoa</taxon>
        <taxon>Ecdysozoa</taxon>
        <taxon>Nematoda</taxon>
        <taxon>Chromadorea</taxon>
        <taxon>Rhabditida</taxon>
        <taxon>Tylenchina</taxon>
        <taxon>Panagrolaimomorpha</taxon>
        <taxon>Strongyloidoidea</taxon>
        <taxon>Alloionematidae</taxon>
        <taxon>Rhabditophanes</taxon>
    </lineage>
</organism>
<name>A0AC35UCU9_9BILA</name>
<dbReference type="WBParaSite" id="RSKR_0001025200.1">
    <property type="protein sequence ID" value="RSKR_0001025200.1"/>
    <property type="gene ID" value="RSKR_0001025200"/>
</dbReference>
<proteinExistence type="predicted"/>
<protein>
    <submittedName>
        <fullName evidence="2">Fcf2 domain-containing protein</fullName>
    </submittedName>
</protein>